<feature type="domain" description="G-protein coupled receptors family 1 profile" evidence="11">
    <location>
        <begin position="390"/>
        <end position="555"/>
    </location>
</feature>
<feature type="domain" description="G-protein coupled receptors family 1 profile" evidence="11">
    <location>
        <begin position="591"/>
        <end position="832"/>
    </location>
</feature>
<dbReference type="SUPFAM" id="SSF81321">
    <property type="entry name" value="Family A G protein-coupled receptor-like"/>
    <property type="match status" value="3"/>
</dbReference>
<evidence type="ECO:0000256" key="6">
    <source>
        <dbReference type="ARBA" id="ARBA00023136"/>
    </source>
</evidence>
<dbReference type="PRINTS" id="PR00237">
    <property type="entry name" value="GPCRRHODOPSN"/>
</dbReference>
<keyword evidence="7" id="KW-0675">Receptor</keyword>
<evidence type="ECO:0000259" key="11">
    <source>
        <dbReference type="PROSITE" id="PS50262"/>
    </source>
</evidence>
<feature type="transmembrane region" description="Helical" evidence="10">
    <location>
        <begin position="419"/>
        <end position="444"/>
    </location>
</feature>
<feature type="transmembrane region" description="Helical" evidence="10">
    <location>
        <begin position="380"/>
        <end position="398"/>
    </location>
</feature>
<feature type="transmembrane region" description="Helical" evidence="10">
    <location>
        <begin position="211"/>
        <end position="230"/>
    </location>
</feature>
<dbReference type="PANTHER" id="PTHR24246">
    <property type="entry name" value="OLFACTORY RECEPTOR AND ADENOSINE RECEPTOR"/>
    <property type="match status" value="1"/>
</dbReference>
<feature type="transmembrane region" description="Helical" evidence="10">
    <location>
        <begin position="6"/>
        <end position="32"/>
    </location>
</feature>
<gene>
    <name evidence="12" type="ORF">PLOB_00027999</name>
</gene>
<feature type="transmembrane region" description="Helical" evidence="10">
    <location>
        <begin position="162"/>
        <end position="182"/>
    </location>
</feature>
<comment type="caution">
    <text evidence="12">The sequence shown here is derived from an EMBL/GenBank/DDBJ whole genome shotgun (WGS) entry which is preliminary data.</text>
</comment>
<dbReference type="PROSITE" id="PS50262">
    <property type="entry name" value="G_PROTEIN_RECEP_F1_2"/>
    <property type="match status" value="3"/>
</dbReference>
<dbReference type="CDD" id="cd00637">
    <property type="entry name" value="7tm_classA_rhodopsin-like"/>
    <property type="match status" value="3"/>
</dbReference>
<evidence type="ECO:0000313" key="12">
    <source>
        <dbReference type="EMBL" id="CAH3183051.1"/>
    </source>
</evidence>
<feature type="transmembrane region" description="Helical" evidence="10">
    <location>
        <begin position="456"/>
        <end position="474"/>
    </location>
</feature>
<proteinExistence type="predicted"/>
<evidence type="ECO:0000256" key="4">
    <source>
        <dbReference type="ARBA" id="ARBA00022989"/>
    </source>
</evidence>
<sequence>MPTSTYITLVVIYTVQGIIIIVGNAFTIFVFWTQRSRLTRTYFLLVNLAVADFLVGITELIVIGTVKFQDIGEGYAGSVLRQSRSNPSAAFFMLFSSSSVYFLALVSLERAFAVLRPIRHRITNSRVYIYSIVIVWVVGLVFFGFTVLSFHLSELKGEYVLVASRICLLISILIICTSYLSIRTRLRATSSATVDNHRQGSKEHNLRLARTLYITIASSLVFWMPGFVVYSTRGFCPECFSASQVFWLVDAMYMANSMVNPLVYSFRMQIFKDALNKFRGKRRQNVRPVGQNSLYAYSDVHYPANNLHSGSSPYRLRKRIHDLCFLDREISPKTNLFSFDQPRSRRFTWGITEFIIIGTAKSHNGGEGYGFLVRSRANPIAAFILLFSGTSVYFLALISMERAFAVLRPIRHRITNSRVYNCSIDIVWAVGLAFFGFTLLSFHYSDFVGEYVFLTFRKFLLISFLIICVSYLTIRTRLRTPPRAELDNHRHRSREHNLRFSKTVFIAIASSLAFWMPAFVVYSTREFCQRCFTPLVFWLVDAMYLVTSMVNPLVYSFRMQILKDAIPEKKTKNIRPVQQYNLGFGIIIIVGNAFTIFVFWTQRSRLTRTYFLLVNLAVADFLVGFTELIVIGTVKFQDTGQGYAGGVLWQSRSNLSAAFFMLFSNSSVYFLALVSLERAFAVLWPIRHRITNSRVYIYSIVIVWVVGLVFFGFIVLSFHLSAAEEEYVFLASRICLLISILIICGSYLSIRTRLRATSSATVDNHKQGSREHNLRLAKTLYITIASSLVFWMPGFVVYSTRGFCPSCFSTPQVFWLVDAMYMANSMVNPLVYSFRMQIFKDALNKFRRKRRQNV</sequence>
<keyword evidence="8" id="KW-0325">Glycoprotein</keyword>
<dbReference type="Proteomes" id="UP001159405">
    <property type="component" value="Unassembled WGS sequence"/>
</dbReference>
<dbReference type="PANTHER" id="PTHR24246:SF27">
    <property type="entry name" value="ADENOSINE RECEPTOR, ISOFORM A"/>
    <property type="match status" value="1"/>
</dbReference>
<evidence type="ECO:0000256" key="5">
    <source>
        <dbReference type="ARBA" id="ARBA00023040"/>
    </source>
</evidence>
<dbReference type="Pfam" id="PF00001">
    <property type="entry name" value="7tm_1"/>
    <property type="match status" value="3"/>
</dbReference>
<keyword evidence="2" id="KW-1003">Cell membrane</keyword>
<evidence type="ECO:0000256" key="1">
    <source>
        <dbReference type="ARBA" id="ARBA00004651"/>
    </source>
</evidence>
<feature type="transmembrane region" description="Helical" evidence="10">
    <location>
        <begin position="88"/>
        <end position="106"/>
    </location>
</feature>
<evidence type="ECO:0000256" key="7">
    <source>
        <dbReference type="ARBA" id="ARBA00023170"/>
    </source>
</evidence>
<reference evidence="12 13" key="1">
    <citation type="submission" date="2022-05" db="EMBL/GenBank/DDBJ databases">
        <authorList>
            <consortium name="Genoscope - CEA"/>
            <person name="William W."/>
        </authorList>
    </citation>
    <scope>NUCLEOTIDE SEQUENCE [LARGE SCALE GENOMIC DNA]</scope>
</reference>
<feature type="transmembrane region" description="Helical" evidence="10">
    <location>
        <begin position="44"/>
        <end position="68"/>
    </location>
</feature>
<protein>
    <recommendedName>
        <fullName evidence="11">G-protein coupled receptors family 1 profile domain-containing protein</fullName>
    </recommendedName>
</protein>
<evidence type="ECO:0000313" key="13">
    <source>
        <dbReference type="Proteomes" id="UP001159405"/>
    </source>
</evidence>
<comment type="subcellular location">
    <subcellularLocation>
        <location evidence="1">Cell membrane</location>
        <topology evidence="1">Multi-pass membrane protein</topology>
    </subcellularLocation>
</comment>
<keyword evidence="6 10" id="KW-0472">Membrane</keyword>
<feature type="transmembrane region" description="Helical" evidence="10">
    <location>
        <begin position="500"/>
        <end position="523"/>
    </location>
</feature>
<feature type="transmembrane region" description="Helical" evidence="10">
    <location>
        <begin position="780"/>
        <end position="800"/>
    </location>
</feature>
<feature type="transmembrane region" description="Helical" evidence="10">
    <location>
        <begin position="812"/>
        <end position="832"/>
    </location>
</feature>
<feature type="transmembrane region" description="Helical" evidence="10">
    <location>
        <begin position="655"/>
        <end position="674"/>
    </location>
</feature>
<evidence type="ECO:0000256" key="10">
    <source>
        <dbReference type="SAM" id="Phobius"/>
    </source>
</evidence>
<name>A0ABN8RU89_9CNID</name>
<feature type="transmembrane region" description="Helical" evidence="10">
    <location>
        <begin position="127"/>
        <end position="150"/>
    </location>
</feature>
<keyword evidence="3 10" id="KW-0812">Transmembrane</keyword>
<keyword evidence="9" id="KW-0807">Transducer</keyword>
<dbReference type="InterPro" id="IPR000276">
    <property type="entry name" value="GPCR_Rhodpsn"/>
</dbReference>
<evidence type="ECO:0000256" key="3">
    <source>
        <dbReference type="ARBA" id="ARBA00022692"/>
    </source>
</evidence>
<keyword evidence="13" id="KW-1185">Reference proteome</keyword>
<feature type="domain" description="G-protein coupled receptors family 1 profile" evidence="11">
    <location>
        <begin position="23"/>
        <end position="264"/>
    </location>
</feature>
<feature type="transmembrane region" description="Helical" evidence="10">
    <location>
        <begin position="535"/>
        <end position="559"/>
    </location>
</feature>
<feature type="transmembrane region" description="Helical" evidence="10">
    <location>
        <begin position="695"/>
        <end position="721"/>
    </location>
</feature>
<keyword evidence="4 10" id="KW-1133">Transmembrane helix</keyword>
<feature type="transmembrane region" description="Helical" evidence="10">
    <location>
        <begin position="727"/>
        <end position="750"/>
    </location>
</feature>
<evidence type="ECO:0000256" key="8">
    <source>
        <dbReference type="ARBA" id="ARBA00023180"/>
    </source>
</evidence>
<dbReference type="EMBL" id="CALNXK010000341">
    <property type="protein sequence ID" value="CAH3183051.1"/>
    <property type="molecule type" value="Genomic_DNA"/>
</dbReference>
<keyword evidence="5" id="KW-0297">G-protein coupled receptor</keyword>
<dbReference type="Gene3D" id="1.20.1070.10">
    <property type="entry name" value="Rhodopsin 7-helix transmembrane proteins"/>
    <property type="match status" value="3"/>
</dbReference>
<feature type="transmembrane region" description="Helical" evidence="10">
    <location>
        <begin position="580"/>
        <end position="600"/>
    </location>
</feature>
<evidence type="ECO:0000256" key="9">
    <source>
        <dbReference type="ARBA" id="ARBA00023224"/>
    </source>
</evidence>
<organism evidence="12 13">
    <name type="scientific">Porites lobata</name>
    <dbReference type="NCBI Taxonomy" id="104759"/>
    <lineage>
        <taxon>Eukaryota</taxon>
        <taxon>Metazoa</taxon>
        <taxon>Cnidaria</taxon>
        <taxon>Anthozoa</taxon>
        <taxon>Hexacorallia</taxon>
        <taxon>Scleractinia</taxon>
        <taxon>Fungiina</taxon>
        <taxon>Poritidae</taxon>
        <taxon>Porites</taxon>
    </lineage>
</organism>
<feature type="non-terminal residue" evidence="12">
    <location>
        <position position="854"/>
    </location>
</feature>
<dbReference type="InterPro" id="IPR017452">
    <property type="entry name" value="GPCR_Rhodpsn_7TM"/>
</dbReference>
<accession>A0ABN8RU89</accession>
<evidence type="ECO:0000256" key="2">
    <source>
        <dbReference type="ARBA" id="ARBA00022475"/>
    </source>
</evidence>